<dbReference type="SUPFAM" id="SSF82704">
    <property type="entry name" value="AlbA-like"/>
    <property type="match status" value="1"/>
</dbReference>
<evidence type="ECO:0000256" key="2">
    <source>
        <dbReference type="ARBA" id="ARBA00022694"/>
    </source>
</evidence>
<dbReference type="GO" id="GO:0003723">
    <property type="term" value="F:RNA binding"/>
    <property type="evidence" value="ECO:0007669"/>
    <property type="project" value="TreeGrafter"/>
</dbReference>
<evidence type="ECO:0000313" key="4">
    <source>
        <dbReference type="EMBL" id="OBA19374.1"/>
    </source>
</evidence>
<dbReference type="GO" id="GO:0000171">
    <property type="term" value="F:ribonuclease MRP activity"/>
    <property type="evidence" value="ECO:0007669"/>
    <property type="project" value="TreeGrafter"/>
</dbReference>
<dbReference type="PANTHER" id="PTHR28256">
    <property type="entry name" value="RIBONUCLEASES P/MRP PROTEIN SUBUNIT POP7"/>
    <property type="match status" value="1"/>
</dbReference>
<protein>
    <submittedName>
        <fullName evidence="4">Uncharacterized protein</fullName>
    </submittedName>
</protein>
<dbReference type="EMBL" id="LXTC01000007">
    <property type="protein sequence ID" value="OBA19374.1"/>
    <property type="molecule type" value="Genomic_DNA"/>
</dbReference>
<comment type="caution">
    <text evidence="4">The sequence shown here is derived from an EMBL/GenBank/DDBJ whole genome shotgun (WGS) entry which is preliminary data.</text>
</comment>
<proteinExistence type="predicted"/>
<dbReference type="GO" id="GO:0000294">
    <property type="term" value="P:nuclear-transcribed mRNA catabolic process, RNase MRP-dependent"/>
    <property type="evidence" value="ECO:0007669"/>
    <property type="project" value="TreeGrafter"/>
</dbReference>
<dbReference type="InterPro" id="IPR020241">
    <property type="entry name" value="RNase_P/MRP_Pop7_fungi"/>
</dbReference>
<sequence length="138" mass="15938">MIRNSPNTRILLKTEIQTTIFVKSSTPYVSALKRVDRLLEKFDRLPTNYKQFQQGEYKKVRSLSVKAMGSAMEKAVSIGLHFKENMGYQVDFFTGTVEVVDELKTTEIPNTRDDSEDETELRGRNVSCVQVTIWLKRK</sequence>
<name>A0A1A0H5K4_9ASCO</name>
<dbReference type="STRING" id="869754.A0A1A0H5K4"/>
<dbReference type="Gene3D" id="3.30.110.20">
    <property type="entry name" value="Alba-like domain"/>
    <property type="match status" value="1"/>
</dbReference>
<keyword evidence="3" id="KW-0539">Nucleus</keyword>
<dbReference type="AlphaFoldDB" id="A0A1A0H5K4"/>
<dbReference type="OrthoDB" id="5416589at2759"/>
<comment type="subcellular location">
    <subcellularLocation>
        <location evidence="1">Nucleus</location>
    </subcellularLocation>
</comment>
<dbReference type="GeneID" id="30029301"/>
<organism evidence="4 5">
    <name type="scientific">Metschnikowia bicuspidata var. bicuspidata NRRL YB-4993</name>
    <dbReference type="NCBI Taxonomy" id="869754"/>
    <lineage>
        <taxon>Eukaryota</taxon>
        <taxon>Fungi</taxon>
        <taxon>Dikarya</taxon>
        <taxon>Ascomycota</taxon>
        <taxon>Saccharomycotina</taxon>
        <taxon>Pichiomycetes</taxon>
        <taxon>Metschnikowiaceae</taxon>
        <taxon>Metschnikowia</taxon>
    </lineage>
</organism>
<dbReference type="GO" id="GO:0000172">
    <property type="term" value="C:ribonuclease MRP complex"/>
    <property type="evidence" value="ECO:0007669"/>
    <property type="project" value="InterPro"/>
</dbReference>
<evidence type="ECO:0000313" key="5">
    <source>
        <dbReference type="Proteomes" id="UP000092555"/>
    </source>
</evidence>
<dbReference type="Pfam" id="PF12328">
    <property type="entry name" value="Rpp20"/>
    <property type="match status" value="1"/>
</dbReference>
<gene>
    <name evidence="4" type="ORF">METBIDRAFT_33545</name>
</gene>
<dbReference type="GO" id="GO:0034965">
    <property type="term" value="P:intronic box C/D snoRNA processing"/>
    <property type="evidence" value="ECO:0007669"/>
    <property type="project" value="TreeGrafter"/>
</dbReference>
<accession>A0A1A0H5K4</accession>
<keyword evidence="2" id="KW-0819">tRNA processing</keyword>
<dbReference type="Proteomes" id="UP000092555">
    <property type="component" value="Unassembled WGS sequence"/>
</dbReference>
<dbReference type="GO" id="GO:0005655">
    <property type="term" value="C:nucleolar ribonuclease P complex"/>
    <property type="evidence" value="ECO:0007669"/>
    <property type="project" value="InterPro"/>
</dbReference>
<evidence type="ECO:0000256" key="1">
    <source>
        <dbReference type="ARBA" id="ARBA00004123"/>
    </source>
</evidence>
<dbReference type="InterPro" id="IPR014612">
    <property type="entry name" value="Pop7/Rpp20"/>
</dbReference>
<keyword evidence="5" id="KW-1185">Reference proteome</keyword>
<evidence type="ECO:0000256" key="3">
    <source>
        <dbReference type="ARBA" id="ARBA00023242"/>
    </source>
</evidence>
<dbReference type="PANTHER" id="PTHR28256:SF1">
    <property type="entry name" value="RIBONUCLEASES P_MRP PROTEIN SUBUNIT POP7"/>
    <property type="match status" value="1"/>
</dbReference>
<reference evidence="4 5" key="1">
    <citation type="submission" date="2016-05" db="EMBL/GenBank/DDBJ databases">
        <title>Comparative genomics of biotechnologically important yeasts.</title>
        <authorList>
            <consortium name="DOE Joint Genome Institute"/>
            <person name="Riley R."/>
            <person name="Haridas S."/>
            <person name="Wolfe K.H."/>
            <person name="Lopes M.R."/>
            <person name="Hittinger C.T."/>
            <person name="Goker M."/>
            <person name="Salamov A."/>
            <person name="Wisecaver J."/>
            <person name="Long T.M."/>
            <person name="Aerts A.L."/>
            <person name="Barry K."/>
            <person name="Choi C."/>
            <person name="Clum A."/>
            <person name="Coughlan A.Y."/>
            <person name="Deshpande S."/>
            <person name="Douglass A.P."/>
            <person name="Hanson S.J."/>
            <person name="Klenk H.-P."/>
            <person name="LaButti K."/>
            <person name="Lapidus A."/>
            <person name="Lindquist E."/>
            <person name="Lipzen A."/>
            <person name="Meier-kolthoff J.P."/>
            <person name="Ohm R.A."/>
            <person name="Otillar R.P."/>
            <person name="Pangilinan J."/>
            <person name="Peng Y."/>
            <person name="Rokas A."/>
            <person name="Rosa C.A."/>
            <person name="Scheuner C."/>
            <person name="Sibirny A.A."/>
            <person name="Slot J.C."/>
            <person name="Stielow J.B."/>
            <person name="Sun H."/>
            <person name="Kurtzman C.P."/>
            <person name="Blackwell M."/>
            <person name="Grigoriev I.V."/>
            <person name="Jeffries T.W."/>
        </authorList>
    </citation>
    <scope>NUCLEOTIDE SEQUENCE [LARGE SCALE GENOMIC DNA]</scope>
    <source>
        <strain evidence="4 5">NRRL YB-4993</strain>
    </source>
</reference>
<dbReference type="GO" id="GO:0004526">
    <property type="term" value="F:ribonuclease P activity"/>
    <property type="evidence" value="ECO:0007669"/>
    <property type="project" value="TreeGrafter"/>
</dbReference>
<dbReference type="GO" id="GO:0001682">
    <property type="term" value="P:tRNA 5'-leader removal"/>
    <property type="evidence" value="ECO:0007669"/>
    <property type="project" value="InterPro"/>
</dbReference>
<dbReference type="InterPro" id="IPR036882">
    <property type="entry name" value="Alba-like_dom_sf"/>
</dbReference>
<dbReference type="GO" id="GO:0006364">
    <property type="term" value="P:rRNA processing"/>
    <property type="evidence" value="ECO:0007669"/>
    <property type="project" value="TreeGrafter"/>
</dbReference>
<dbReference type="RefSeq" id="XP_018709906.1">
    <property type="nucleotide sequence ID" value="XM_018856325.1"/>
</dbReference>